<evidence type="ECO:0000313" key="1">
    <source>
        <dbReference type="EMBL" id="KAK8034864.1"/>
    </source>
</evidence>
<dbReference type="Proteomes" id="UP001444661">
    <property type="component" value="Unassembled WGS sequence"/>
</dbReference>
<protein>
    <submittedName>
        <fullName evidence="1">Uncharacterized protein</fullName>
    </submittedName>
</protein>
<organism evidence="1 2">
    <name type="scientific">Apiospora rasikravindrae</name>
    <dbReference type="NCBI Taxonomy" id="990691"/>
    <lineage>
        <taxon>Eukaryota</taxon>
        <taxon>Fungi</taxon>
        <taxon>Dikarya</taxon>
        <taxon>Ascomycota</taxon>
        <taxon>Pezizomycotina</taxon>
        <taxon>Sordariomycetes</taxon>
        <taxon>Xylariomycetidae</taxon>
        <taxon>Amphisphaeriales</taxon>
        <taxon>Apiosporaceae</taxon>
        <taxon>Apiospora</taxon>
    </lineage>
</organism>
<comment type="caution">
    <text evidence="1">The sequence shown here is derived from an EMBL/GenBank/DDBJ whole genome shotgun (WGS) entry which is preliminary data.</text>
</comment>
<keyword evidence="2" id="KW-1185">Reference proteome</keyword>
<evidence type="ECO:0000313" key="2">
    <source>
        <dbReference type="Proteomes" id="UP001444661"/>
    </source>
</evidence>
<proteinExistence type="predicted"/>
<sequence length="157" mass="16650">MTGVSTVCSPVDLAAVAPHDADYAYIKSYGNPVHVAAMTACCAPQEARQDGGCYTWCRLPAGTDIDAPESQMSWERDFQYCLNYQGRLLALSDDGEEDGDGDGGGGRYRAPWVHAVKSTEGNALVSAASHTRHDGEVGGVVWRAALVVMGVLSWALA</sequence>
<reference evidence="1 2" key="1">
    <citation type="submission" date="2023-01" db="EMBL/GenBank/DDBJ databases">
        <title>Analysis of 21 Apiospora genomes using comparative genomics revels a genus with tremendous synthesis potential of carbohydrate active enzymes and secondary metabolites.</title>
        <authorList>
            <person name="Sorensen T."/>
        </authorList>
    </citation>
    <scope>NUCLEOTIDE SEQUENCE [LARGE SCALE GENOMIC DNA]</scope>
    <source>
        <strain evidence="1 2">CBS 33761</strain>
    </source>
</reference>
<name>A0ABR1SMD0_9PEZI</name>
<gene>
    <name evidence="1" type="ORF">PG993_009859</name>
</gene>
<dbReference type="EMBL" id="JAQQWK010000009">
    <property type="protein sequence ID" value="KAK8034864.1"/>
    <property type="molecule type" value="Genomic_DNA"/>
</dbReference>
<accession>A0ABR1SMD0</accession>